<keyword evidence="2" id="KW-0255">Endonuclease</keyword>
<name>A0ABR7XSX6_9SPHI</name>
<organism evidence="2 3">
    <name type="scientific">Sphingobacterium chuzhouense</name>
    <dbReference type="NCBI Taxonomy" id="1742264"/>
    <lineage>
        <taxon>Bacteria</taxon>
        <taxon>Pseudomonadati</taxon>
        <taxon>Bacteroidota</taxon>
        <taxon>Sphingobacteriia</taxon>
        <taxon>Sphingobacteriales</taxon>
        <taxon>Sphingobacteriaceae</taxon>
        <taxon>Sphingobacterium</taxon>
    </lineage>
</organism>
<dbReference type="Gene3D" id="3.60.10.10">
    <property type="entry name" value="Endonuclease/exonuclease/phosphatase"/>
    <property type="match status" value="1"/>
</dbReference>
<dbReference type="Proteomes" id="UP000651112">
    <property type="component" value="Unassembled WGS sequence"/>
</dbReference>
<comment type="caution">
    <text evidence="2">The sequence shown here is derived from an EMBL/GenBank/DDBJ whole genome shotgun (WGS) entry which is preliminary data.</text>
</comment>
<dbReference type="EMBL" id="JACNYL010000002">
    <property type="protein sequence ID" value="MBD1422279.1"/>
    <property type="molecule type" value="Genomic_DNA"/>
</dbReference>
<proteinExistence type="predicted"/>
<dbReference type="PANTHER" id="PTHR14859">
    <property type="entry name" value="CALCOFLUOR WHITE HYPERSENSITIVE PROTEIN PRECURSOR"/>
    <property type="match status" value="1"/>
</dbReference>
<feature type="domain" description="Endonuclease/exonuclease/phosphatase" evidence="1">
    <location>
        <begin position="43"/>
        <end position="263"/>
    </location>
</feature>
<dbReference type="GO" id="GO:0004519">
    <property type="term" value="F:endonuclease activity"/>
    <property type="evidence" value="ECO:0007669"/>
    <property type="project" value="UniProtKB-KW"/>
</dbReference>
<dbReference type="InterPro" id="IPR051916">
    <property type="entry name" value="GPI-anchor_lipid_remodeler"/>
</dbReference>
<dbReference type="PANTHER" id="PTHR14859:SF15">
    <property type="entry name" value="ENDONUCLEASE_EXONUCLEASE_PHOSPHATASE DOMAIN-CONTAINING PROTEIN"/>
    <property type="match status" value="1"/>
</dbReference>
<reference evidence="2 3" key="1">
    <citation type="submission" date="2020-08" db="EMBL/GenBank/DDBJ databases">
        <title>Sphingobacterium sp. DN00404 isolated from aquaculture water.</title>
        <authorList>
            <person name="Zhang M."/>
        </authorList>
    </citation>
    <scope>NUCLEOTIDE SEQUENCE [LARGE SCALE GENOMIC DNA]</scope>
    <source>
        <strain evidence="2 3">KCTC 42746</strain>
    </source>
</reference>
<accession>A0ABR7XSX6</accession>
<keyword evidence="3" id="KW-1185">Reference proteome</keyword>
<sequence length="274" mass="30786">MMIANRSVLLVLLLFIAVACGKGVAEPLPEPDEKENVIRVAVYNTHWCTGTDGVLSPHRIAEVLKGLNADVIALNEIDRNYDSRSNYEDQLQIIADALEMNYQFQKTTWKSAIPASGNKTREFGHAILSKQPIEFLNARIFDAYSKHYHGLLETKIVVKGKPVLFYVTHLDTDPASLQSQSVQLKQWMAEREGAKILMGDFNAVPENPSIRYIKNGMIDAFEKQPDAFTFKSNNPTIRIDYIMGSGDVEFVNSNVIKTLASDHFPIVTEIKINE</sequence>
<dbReference type="RefSeq" id="WP_190313959.1">
    <property type="nucleotide sequence ID" value="NZ_JACNYL010000002.1"/>
</dbReference>
<evidence type="ECO:0000259" key="1">
    <source>
        <dbReference type="Pfam" id="PF03372"/>
    </source>
</evidence>
<evidence type="ECO:0000313" key="3">
    <source>
        <dbReference type="Proteomes" id="UP000651112"/>
    </source>
</evidence>
<keyword evidence="2" id="KW-0540">Nuclease</keyword>
<dbReference type="InterPro" id="IPR036691">
    <property type="entry name" value="Endo/exonu/phosph_ase_sf"/>
</dbReference>
<keyword evidence="2" id="KW-0378">Hydrolase</keyword>
<dbReference type="PROSITE" id="PS51257">
    <property type="entry name" value="PROKAR_LIPOPROTEIN"/>
    <property type="match status" value="1"/>
</dbReference>
<evidence type="ECO:0000313" key="2">
    <source>
        <dbReference type="EMBL" id="MBD1422279.1"/>
    </source>
</evidence>
<dbReference type="SUPFAM" id="SSF56219">
    <property type="entry name" value="DNase I-like"/>
    <property type="match status" value="1"/>
</dbReference>
<gene>
    <name evidence="2" type="ORF">H8B21_11920</name>
</gene>
<dbReference type="InterPro" id="IPR005135">
    <property type="entry name" value="Endo/exonuclease/phosphatase"/>
</dbReference>
<dbReference type="Pfam" id="PF03372">
    <property type="entry name" value="Exo_endo_phos"/>
    <property type="match status" value="1"/>
</dbReference>
<protein>
    <submittedName>
        <fullName evidence="2">Endonuclease/exonuclease/phosphatase family protein</fullName>
    </submittedName>
</protein>